<name>A0A6J4KFL1_9BACT</name>
<sequence>MTTVDRRTMPAPRDAAAAALLAVLGGTPAAAQQPTA</sequence>
<reference evidence="1" key="1">
    <citation type="submission" date="2020-02" db="EMBL/GenBank/DDBJ databases">
        <authorList>
            <person name="Meier V. D."/>
        </authorList>
    </citation>
    <scope>NUCLEOTIDE SEQUENCE</scope>
    <source>
        <strain evidence="1">AVDCRST_MAG11</strain>
    </source>
</reference>
<accession>A0A6J4KFL1</accession>
<evidence type="ECO:0000313" key="1">
    <source>
        <dbReference type="EMBL" id="CAA9302518.1"/>
    </source>
</evidence>
<gene>
    <name evidence="1" type="ORF">AVDCRST_MAG11-936</name>
</gene>
<feature type="non-terminal residue" evidence="1">
    <location>
        <position position="36"/>
    </location>
</feature>
<organism evidence="1">
    <name type="scientific">uncultured Gemmatimonadaceae bacterium</name>
    <dbReference type="NCBI Taxonomy" id="246130"/>
    <lineage>
        <taxon>Bacteria</taxon>
        <taxon>Pseudomonadati</taxon>
        <taxon>Gemmatimonadota</taxon>
        <taxon>Gemmatimonadia</taxon>
        <taxon>Gemmatimonadales</taxon>
        <taxon>Gemmatimonadaceae</taxon>
        <taxon>environmental samples</taxon>
    </lineage>
</organism>
<protein>
    <submittedName>
        <fullName evidence="1">Uncharacterized protein</fullName>
    </submittedName>
</protein>
<proteinExistence type="predicted"/>
<dbReference type="AlphaFoldDB" id="A0A6J4KFL1"/>
<dbReference type="EMBL" id="CADCTU010000206">
    <property type="protein sequence ID" value="CAA9302518.1"/>
    <property type="molecule type" value="Genomic_DNA"/>
</dbReference>